<evidence type="ECO:0000259" key="2">
    <source>
        <dbReference type="Pfam" id="PF24049"/>
    </source>
</evidence>
<dbReference type="AlphaFoldDB" id="A0A3M8AN83"/>
<dbReference type="Pfam" id="PF06605">
    <property type="entry name" value="Prophage_tail"/>
    <property type="match status" value="1"/>
</dbReference>
<evidence type="ECO:0000313" key="4">
    <source>
        <dbReference type="Proteomes" id="UP000268829"/>
    </source>
</evidence>
<evidence type="ECO:0000259" key="1">
    <source>
        <dbReference type="Pfam" id="PF06605"/>
    </source>
</evidence>
<evidence type="ECO:0000313" key="3">
    <source>
        <dbReference type="EMBL" id="RNB52674.1"/>
    </source>
</evidence>
<dbReference type="NCBIfam" id="TIGR01665">
    <property type="entry name" value="put_anti_recept"/>
    <property type="match status" value="1"/>
</dbReference>
<dbReference type="Proteomes" id="UP000268829">
    <property type="component" value="Unassembled WGS sequence"/>
</dbReference>
<comment type="caution">
    <text evidence="3">The sequence shown here is derived from an EMBL/GenBank/DDBJ whole genome shotgun (WGS) entry which is preliminary data.</text>
</comment>
<gene>
    <name evidence="3" type="ORF">EDM57_21035</name>
</gene>
<feature type="domain" description="YOMG-like N-terminal" evidence="2">
    <location>
        <begin position="18"/>
        <end position="106"/>
    </location>
</feature>
<feature type="domain" description="Tail spike" evidence="1">
    <location>
        <begin position="112"/>
        <end position="266"/>
    </location>
</feature>
<dbReference type="RefSeq" id="WP_122906652.1">
    <property type="nucleotide sequence ID" value="NZ_RHHS01000055.1"/>
</dbReference>
<sequence length="621" mass="72161">MLGDIDLSKKPVKPQIFLAKPNRTIIAKLSEAHDIVFNKRLGSLNELSFSIPYELDINHEFVRNPNVDLIRHRYLLKLVLNKYEEWFIIDKCVDSMTDEGDIKQVTAFSLGYELNDKIIRAYKEDSKSASQVLLDALRNTLWNIGSIDAEFDVKFRSFDVSSKTVLDFVYEIAETFNALILWDTQNRRIHFYNHELIGNNLGLKFSYGKYLKSLDREIEPDEMTTRLKVYGKDNLSIQRVNPTGTDYIENFGYFMYPFVRDENRNVLSHSEYMSDELCHAILDYTKLIEDNKNTFSTYLKELEDIQKVLLIEQQKLVTLQTDLQKIEDNIFISDKSSPYPTGIYESQKIAKEQEIAAQKIVIQNVQNQVNTALSRINQLKATLSIEANFSPELIKERNQYIIEKEWANEQIIDDKDLLEAGMKVFEEFSKPKTVISMDIVNFLEIVEEQRNWNKLNLGDTVVISYEKLGVNVTAKIIEIEYDYSDGDIKLTIANVTDIESNEEKFIKSLYRNSSSTKVDMSKFKWDKYENDLGDISKVLEEFWDKAKQQIEMAVNETVIIDRTGITIKDEADPTRWIRLTHSAIGLTRSNGNRYETALTPDGIVKEKLYMNAVKFKTQRME</sequence>
<accession>A0A3M8AN83</accession>
<protein>
    <submittedName>
        <fullName evidence="3">Uncharacterized protein</fullName>
    </submittedName>
</protein>
<dbReference type="OrthoDB" id="5090100at2"/>
<organism evidence="3 4">
    <name type="scientific">Brevibacillus gelatini</name>
    <dbReference type="NCBI Taxonomy" id="1655277"/>
    <lineage>
        <taxon>Bacteria</taxon>
        <taxon>Bacillati</taxon>
        <taxon>Bacillota</taxon>
        <taxon>Bacilli</taxon>
        <taxon>Bacillales</taxon>
        <taxon>Paenibacillaceae</taxon>
        <taxon>Brevibacillus</taxon>
    </lineage>
</organism>
<dbReference type="InterPro" id="IPR057796">
    <property type="entry name" value="YOMG-like_N"/>
</dbReference>
<dbReference type="InterPro" id="IPR007119">
    <property type="entry name" value="Phage_tail_spike_N"/>
</dbReference>
<keyword evidence="4" id="KW-1185">Reference proteome</keyword>
<dbReference type="EMBL" id="RHHS01000055">
    <property type="protein sequence ID" value="RNB52674.1"/>
    <property type="molecule type" value="Genomic_DNA"/>
</dbReference>
<proteinExistence type="predicted"/>
<dbReference type="InterPro" id="IPR010572">
    <property type="entry name" value="Tail_dom"/>
</dbReference>
<name>A0A3M8AN83_9BACL</name>
<reference evidence="3 4" key="1">
    <citation type="submission" date="2018-10" db="EMBL/GenBank/DDBJ databases">
        <title>Phylogenomics of Brevibacillus.</title>
        <authorList>
            <person name="Dunlap C."/>
        </authorList>
    </citation>
    <scope>NUCLEOTIDE SEQUENCE [LARGE SCALE GENOMIC DNA]</scope>
    <source>
        <strain evidence="3 4">DSM 100115</strain>
    </source>
</reference>
<dbReference type="Pfam" id="PF24049">
    <property type="entry name" value="YOMG_N"/>
    <property type="match status" value="1"/>
</dbReference>